<feature type="region of interest" description="Disordered" evidence="1">
    <location>
        <begin position="1"/>
        <end position="63"/>
    </location>
</feature>
<dbReference type="SUPFAM" id="SSF53300">
    <property type="entry name" value="vWA-like"/>
    <property type="match status" value="1"/>
</dbReference>
<dbReference type="PANTHER" id="PTHR34706:SF1">
    <property type="entry name" value="VWFA DOMAIN-CONTAINING PROTEIN"/>
    <property type="match status" value="1"/>
</dbReference>
<dbReference type="InterPro" id="IPR036465">
    <property type="entry name" value="vWFA_dom_sf"/>
</dbReference>
<protein>
    <recommendedName>
        <fullName evidence="2">VWFA domain-containing protein</fullName>
    </recommendedName>
</protein>
<comment type="caution">
    <text evidence="3">The sequence shown here is derived from an EMBL/GenBank/DDBJ whole genome shotgun (WGS) entry which is preliminary data.</text>
</comment>
<dbReference type="OMA" id="VHKKYDR"/>
<feature type="compositionally biased region" description="Low complexity" evidence="1">
    <location>
        <begin position="47"/>
        <end position="63"/>
    </location>
</feature>
<gene>
    <name evidence="3" type="ORF">BM221_001635</name>
</gene>
<accession>A0A2N6NWB0</accession>
<dbReference type="PANTHER" id="PTHR34706">
    <property type="entry name" value="SLR1338 PROTEIN"/>
    <property type="match status" value="1"/>
</dbReference>
<feature type="compositionally biased region" description="Polar residues" evidence="1">
    <location>
        <begin position="8"/>
        <end position="21"/>
    </location>
</feature>
<evidence type="ECO:0000313" key="4">
    <source>
        <dbReference type="Proteomes" id="UP000235728"/>
    </source>
</evidence>
<organism evidence="3 4">
    <name type="scientific">Beauveria bassiana</name>
    <name type="common">White muscardine disease fungus</name>
    <name type="synonym">Tritirachium shiotae</name>
    <dbReference type="NCBI Taxonomy" id="176275"/>
    <lineage>
        <taxon>Eukaryota</taxon>
        <taxon>Fungi</taxon>
        <taxon>Dikarya</taxon>
        <taxon>Ascomycota</taxon>
        <taxon>Pezizomycotina</taxon>
        <taxon>Sordariomycetes</taxon>
        <taxon>Hypocreomycetidae</taxon>
        <taxon>Hypocreales</taxon>
        <taxon>Cordycipitaceae</taxon>
        <taxon>Beauveria</taxon>
    </lineage>
</organism>
<dbReference type="Proteomes" id="UP000235728">
    <property type="component" value="Unassembled WGS sequence"/>
</dbReference>
<dbReference type="InterPro" id="IPR002035">
    <property type="entry name" value="VWF_A"/>
</dbReference>
<reference evidence="3 4" key="1">
    <citation type="journal article" date="2016" name="Appl. Microbiol. Biotechnol.">
        <title>Characterization of T-DNA insertion mutants with decreased virulence in the entomopathogenic fungus Beauveria bassiana JEF-007.</title>
        <authorList>
            <person name="Kim S."/>
            <person name="Lee S.J."/>
            <person name="Nai Y.S."/>
            <person name="Yu J.S."/>
            <person name="Lee M.R."/>
            <person name="Yang Y.T."/>
            <person name="Kim J.S."/>
        </authorList>
    </citation>
    <scope>NUCLEOTIDE SEQUENCE [LARGE SCALE GENOMIC DNA]</scope>
    <source>
        <strain evidence="3 4">JEF-007</strain>
    </source>
</reference>
<name>A0A2N6NWB0_BEABA</name>
<sequence>MASKLKSLYTSARNRASQETNDPPPAYTPTAATSSKPAITPSPEPNAAPSSYTPTTTAAAAGASTDDDDPFAFLCAFDTVFLIDDSSSMNGRAGYYSPSSPCYSSCWDEVADVLRAIVPICTARDADGIDLYFLNHRSRSPSAFYSPPSGKAAGGYYNIRSAADVSSIFQSVVPCGTTPTGERLEQIIAPYLKGLEKSAAKKQQSKTSSSSSSAAAGGGEAVRKNKKENKKPMNLIVITDGRPTDDPTGVLVDAASRLVAARAPVAQLGVQFFQVGRDAGARAALQELDDGLIKYSGRDIVDCVTWDDERAGKGVLTAEGILKAVLGAVSRRLDWKILAWSRPTVTKKHWNF</sequence>
<feature type="compositionally biased region" description="Low complexity" evidence="1">
    <location>
        <begin position="201"/>
        <end position="215"/>
    </location>
</feature>
<dbReference type="Gene3D" id="3.40.50.410">
    <property type="entry name" value="von Willebrand factor, type A domain"/>
    <property type="match status" value="1"/>
</dbReference>
<feature type="region of interest" description="Disordered" evidence="1">
    <location>
        <begin position="199"/>
        <end position="226"/>
    </location>
</feature>
<feature type="compositionally biased region" description="Low complexity" evidence="1">
    <location>
        <begin position="28"/>
        <end position="39"/>
    </location>
</feature>
<dbReference type="PROSITE" id="PS50234">
    <property type="entry name" value="VWFA"/>
    <property type="match status" value="1"/>
</dbReference>
<feature type="domain" description="VWFA" evidence="2">
    <location>
        <begin position="78"/>
        <end position="289"/>
    </location>
</feature>
<proteinExistence type="predicted"/>
<evidence type="ECO:0000256" key="1">
    <source>
        <dbReference type="SAM" id="MobiDB-lite"/>
    </source>
</evidence>
<evidence type="ECO:0000313" key="3">
    <source>
        <dbReference type="EMBL" id="PMB71545.1"/>
    </source>
</evidence>
<dbReference type="EMBL" id="MRVG01000002">
    <property type="protein sequence ID" value="PMB71545.1"/>
    <property type="molecule type" value="Genomic_DNA"/>
</dbReference>
<evidence type="ECO:0000259" key="2">
    <source>
        <dbReference type="PROSITE" id="PS50234"/>
    </source>
</evidence>
<dbReference type="AlphaFoldDB" id="A0A2N6NWB0"/>